<accession>A0ABS5NKS7</accession>
<feature type="region of interest" description="Disordered" evidence="1">
    <location>
        <begin position="87"/>
        <end position="112"/>
    </location>
</feature>
<name>A0ABS5NKS7_TSUPA</name>
<dbReference type="InterPro" id="IPR000873">
    <property type="entry name" value="AMP-dep_synth/lig_dom"/>
</dbReference>
<evidence type="ECO:0000259" key="2">
    <source>
        <dbReference type="Pfam" id="PF00501"/>
    </source>
</evidence>
<dbReference type="Pfam" id="PF00501">
    <property type="entry name" value="AMP-binding"/>
    <property type="match status" value="1"/>
</dbReference>
<dbReference type="EMBL" id="JAGXOE010000605">
    <property type="protein sequence ID" value="MBS4104892.1"/>
    <property type="molecule type" value="Genomic_DNA"/>
</dbReference>
<dbReference type="Proteomes" id="UP000676853">
    <property type="component" value="Unassembled WGS sequence"/>
</dbReference>
<dbReference type="PANTHER" id="PTHR45527:SF1">
    <property type="entry name" value="FATTY ACID SYNTHASE"/>
    <property type="match status" value="1"/>
</dbReference>
<feature type="non-terminal residue" evidence="3">
    <location>
        <position position="112"/>
    </location>
</feature>
<evidence type="ECO:0000313" key="4">
    <source>
        <dbReference type="EMBL" id="MBS4104892.1"/>
    </source>
</evidence>
<gene>
    <name evidence="3" type="ORF">KFZ73_27095</name>
    <name evidence="4" type="ORF">KFZ73_27110</name>
</gene>
<keyword evidence="5" id="KW-1185">Reference proteome</keyword>
<protein>
    <submittedName>
        <fullName evidence="3">AMP-binding protein</fullName>
    </submittedName>
</protein>
<evidence type="ECO:0000313" key="5">
    <source>
        <dbReference type="Proteomes" id="UP000676853"/>
    </source>
</evidence>
<feature type="non-terminal residue" evidence="3">
    <location>
        <position position="1"/>
    </location>
</feature>
<dbReference type="EMBL" id="JAGXOE010000602">
    <property type="protein sequence ID" value="MBS4104889.1"/>
    <property type="molecule type" value="Genomic_DNA"/>
</dbReference>
<evidence type="ECO:0000313" key="3">
    <source>
        <dbReference type="EMBL" id="MBS4104889.1"/>
    </source>
</evidence>
<dbReference type="PANTHER" id="PTHR45527">
    <property type="entry name" value="NONRIBOSOMAL PEPTIDE SYNTHETASE"/>
    <property type="match status" value="1"/>
</dbReference>
<feature type="domain" description="AMP-dependent synthetase/ligase" evidence="2">
    <location>
        <begin position="2"/>
        <end position="88"/>
    </location>
</feature>
<dbReference type="RefSeq" id="WP_212555729.1">
    <property type="nucleotide sequence ID" value="NZ_JAGXOE010000602.1"/>
</dbReference>
<evidence type="ECO:0000256" key="1">
    <source>
        <dbReference type="SAM" id="MobiDB-lite"/>
    </source>
</evidence>
<organism evidence="3 5">
    <name type="scientific">Tsukamurella paurometabola</name>
    <name type="common">Corynebacterium paurometabolum</name>
    <dbReference type="NCBI Taxonomy" id="2061"/>
    <lineage>
        <taxon>Bacteria</taxon>
        <taxon>Bacillati</taxon>
        <taxon>Actinomycetota</taxon>
        <taxon>Actinomycetes</taxon>
        <taxon>Mycobacteriales</taxon>
        <taxon>Tsukamurellaceae</taxon>
        <taxon>Tsukamurella</taxon>
    </lineage>
</organism>
<comment type="caution">
    <text evidence="3">The sequence shown here is derived from an EMBL/GenBank/DDBJ whole genome shotgun (WGS) entry which is preliminary data.</text>
</comment>
<dbReference type="SUPFAM" id="SSF56801">
    <property type="entry name" value="Acetyl-CoA synthetase-like"/>
    <property type="match status" value="1"/>
</dbReference>
<proteinExistence type="predicted"/>
<sequence>DRQLTYRELDEAANRLAHRLLADGVRQQDVVAVFAERGLPWYVAVFGVLKAGAVYLPLDPSYPAARLRFLLEDAAPSAVLTCGDVPESATASVPDTMPVRAVDPWDTAGDAT</sequence>
<dbReference type="Gene3D" id="3.40.50.980">
    <property type="match status" value="1"/>
</dbReference>
<reference evidence="3 5" key="1">
    <citation type="submission" date="2021-04" db="EMBL/GenBank/DDBJ databases">
        <title>Whole genome sequence analysis of a thiophenic sulfur metabolizing bacteria.</title>
        <authorList>
            <person name="Akhtar N."/>
            <person name="Akram J."/>
            <person name="Aslam A."/>
        </authorList>
    </citation>
    <scope>NUCLEOTIDE SEQUENCE [LARGE SCALE GENOMIC DNA]</scope>
    <source>
        <strain evidence="3 5">3OW</strain>
    </source>
</reference>